<dbReference type="PANTHER" id="PTHR42837">
    <property type="entry name" value="REGULATOR OF SIGMA-E PROTEASE RSEP"/>
    <property type="match status" value="1"/>
</dbReference>
<evidence type="ECO:0000259" key="12">
    <source>
        <dbReference type="SMART" id="SM00228"/>
    </source>
</evidence>
<feature type="transmembrane region" description="Helical" evidence="11">
    <location>
        <begin position="274"/>
        <end position="292"/>
    </location>
</feature>
<gene>
    <name evidence="13" type="ORF">US42_C0013G0007</name>
</gene>
<evidence type="ECO:0000256" key="10">
    <source>
        <dbReference type="ARBA" id="ARBA00023136"/>
    </source>
</evidence>
<dbReference type="InterPro" id="IPR041489">
    <property type="entry name" value="PDZ_6"/>
</dbReference>
<dbReference type="GO" id="GO:0004222">
    <property type="term" value="F:metalloendopeptidase activity"/>
    <property type="evidence" value="ECO:0007669"/>
    <property type="project" value="InterPro"/>
</dbReference>
<evidence type="ECO:0000256" key="3">
    <source>
        <dbReference type="ARBA" id="ARBA00007931"/>
    </source>
</evidence>
<dbReference type="GO" id="GO:0006508">
    <property type="term" value="P:proteolysis"/>
    <property type="evidence" value="ECO:0007669"/>
    <property type="project" value="UniProtKB-KW"/>
</dbReference>
<dbReference type="Pfam" id="PF17820">
    <property type="entry name" value="PDZ_6"/>
    <property type="match status" value="1"/>
</dbReference>
<dbReference type="Pfam" id="PF02163">
    <property type="entry name" value="Peptidase_M50"/>
    <property type="match status" value="2"/>
</dbReference>
<keyword evidence="8 11" id="KW-1133">Transmembrane helix</keyword>
<keyword evidence="5 11" id="KW-0812">Transmembrane</keyword>
<comment type="caution">
    <text evidence="13">The sequence shown here is derived from an EMBL/GenBank/DDBJ whole genome shotgun (WGS) entry which is preliminary data.</text>
</comment>
<keyword evidence="9 13" id="KW-0482">Metalloprotease</keyword>
<evidence type="ECO:0000256" key="2">
    <source>
        <dbReference type="ARBA" id="ARBA00004141"/>
    </source>
</evidence>
<keyword evidence="7" id="KW-0862">Zinc</keyword>
<keyword evidence="6" id="KW-0378">Hydrolase</keyword>
<dbReference type="InterPro" id="IPR008915">
    <property type="entry name" value="Peptidase_M50"/>
</dbReference>
<feature type="transmembrane region" description="Helical" evidence="11">
    <location>
        <begin position="129"/>
        <end position="155"/>
    </location>
</feature>
<protein>
    <submittedName>
        <fullName evidence="13">Membrane-associated zinc metalloprotease</fullName>
    </submittedName>
</protein>
<dbReference type="CDD" id="cd06163">
    <property type="entry name" value="S2P-M50_PDZ_RseP-like"/>
    <property type="match status" value="1"/>
</dbReference>
<organism evidence="13 14">
    <name type="scientific">Candidatus Magasanikbacteria bacterium GW2011_GWC2_37_14</name>
    <dbReference type="NCBI Taxonomy" id="1619046"/>
    <lineage>
        <taxon>Bacteria</taxon>
        <taxon>Candidatus Magasanikiibacteriota</taxon>
    </lineage>
</organism>
<sequence length="399" mass="43083">MLTVIIFILVLAVLVLAHEFGHFIAARKSGMRVYEFGFGFPPRVLGIYKDPQTKKFVWVWGSPKSGKTKSTDLLNTVGGEETKEEEMFPATVYSLNLLPLGGFCKIKGENGGSENETDSFGAQKAWKKIVVLVAGVTMNFLLAGVLLGLGFMIGLPADLSDGVPNNAKVISPAKVLVQNVDNDSPAKEAGVMFGDEIVSLGTEQIKSSAQMVEYVKTHGNEAINLIVKRGGEEKTLVVTPRIVKAGESAPRLGVALADAGVISFPWYIAIYKGFVAAFWALINIFVAFYLLIKNLIIGQGLAFEVSGPVGIATIVGQSAKMGFNYLLQVTSMISLSLAAMNILPIPALDGGRVLFIIIGKIIRRPVPLKYEQLAHTIGFMLLMILIVVITWRDVVGLIK</sequence>
<dbReference type="InterPro" id="IPR004387">
    <property type="entry name" value="Pept_M50_Zn"/>
</dbReference>
<dbReference type="SUPFAM" id="SSF50156">
    <property type="entry name" value="PDZ domain-like"/>
    <property type="match status" value="1"/>
</dbReference>
<evidence type="ECO:0000313" key="14">
    <source>
        <dbReference type="Proteomes" id="UP000034849"/>
    </source>
</evidence>
<dbReference type="EMBL" id="LBSX01000013">
    <property type="protein sequence ID" value="KKQ27198.1"/>
    <property type="molecule type" value="Genomic_DNA"/>
</dbReference>
<dbReference type="InterPro" id="IPR036034">
    <property type="entry name" value="PDZ_sf"/>
</dbReference>
<evidence type="ECO:0000256" key="4">
    <source>
        <dbReference type="ARBA" id="ARBA00022670"/>
    </source>
</evidence>
<dbReference type="Proteomes" id="UP000034849">
    <property type="component" value="Unassembled WGS sequence"/>
</dbReference>
<dbReference type="STRING" id="1619046.US42_C0013G0007"/>
<evidence type="ECO:0000256" key="9">
    <source>
        <dbReference type="ARBA" id="ARBA00023049"/>
    </source>
</evidence>
<comment type="cofactor">
    <cofactor evidence="1">
        <name>Zn(2+)</name>
        <dbReference type="ChEBI" id="CHEBI:29105"/>
    </cofactor>
</comment>
<dbReference type="AlphaFoldDB" id="A0A0G0G7X2"/>
<feature type="domain" description="PDZ" evidence="12">
    <location>
        <begin position="147"/>
        <end position="231"/>
    </location>
</feature>
<evidence type="ECO:0000256" key="1">
    <source>
        <dbReference type="ARBA" id="ARBA00001947"/>
    </source>
</evidence>
<dbReference type="SMART" id="SM00228">
    <property type="entry name" value="PDZ"/>
    <property type="match status" value="1"/>
</dbReference>
<name>A0A0G0G7X2_9BACT</name>
<comment type="similarity">
    <text evidence="3">Belongs to the peptidase M50B family.</text>
</comment>
<evidence type="ECO:0000256" key="8">
    <source>
        <dbReference type="ARBA" id="ARBA00022989"/>
    </source>
</evidence>
<evidence type="ECO:0000256" key="6">
    <source>
        <dbReference type="ARBA" id="ARBA00022801"/>
    </source>
</evidence>
<evidence type="ECO:0000256" key="7">
    <source>
        <dbReference type="ARBA" id="ARBA00022833"/>
    </source>
</evidence>
<dbReference type="InterPro" id="IPR001478">
    <property type="entry name" value="PDZ"/>
</dbReference>
<feature type="transmembrane region" description="Helical" evidence="11">
    <location>
        <begin position="373"/>
        <end position="391"/>
    </location>
</feature>
<evidence type="ECO:0000256" key="11">
    <source>
        <dbReference type="SAM" id="Phobius"/>
    </source>
</evidence>
<proteinExistence type="inferred from homology"/>
<dbReference type="GO" id="GO:0016020">
    <property type="term" value="C:membrane"/>
    <property type="evidence" value="ECO:0007669"/>
    <property type="project" value="UniProtKB-SubCell"/>
</dbReference>
<comment type="subcellular location">
    <subcellularLocation>
        <location evidence="2">Membrane</location>
        <topology evidence="2">Multi-pass membrane protein</topology>
    </subcellularLocation>
</comment>
<evidence type="ECO:0000313" key="13">
    <source>
        <dbReference type="EMBL" id="KKQ27198.1"/>
    </source>
</evidence>
<dbReference type="Gene3D" id="2.30.42.10">
    <property type="match status" value="1"/>
</dbReference>
<evidence type="ECO:0000256" key="5">
    <source>
        <dbReference type="ARBA" id="ARBA00022692"/>
    </source>
</evidence>
<keyword evidence="10 11" id="KW-0472">Membrane</keyword>
<accession>A0A0G0G7X2</accession>
<reference evidence="13 14" key="1">
    <citation type="journal article" date="2015" name="Nature">
        <title>rRNA introns, odd ribosomes, and small enigmatic genomes across a large radiation of phyla.</title>
        <authorList>
            <person name="Brown C.T."/>
            <person name="Hug L.A."/>
            <person name="Thomas B.C."/>
            <person name="Sharon I."/>
            <person name="Castelle C.J."/>
            <person name="Singh A."/>
            <person name="Wilkins M.J."/>
            <person name="Williams K.H."/>
            <person name="Banfield J.F."/>
        </authorList>
    </citation>
    <scope>NUCLEOTIDE SEQUENCE [LARGE SCALE GENOMIC DNA]</scope>
</reference>
<keyword evidence="4 13" id="KW-0645">Protease</keyword>
<dbReference type="PANTHER" id="PTHR42837:SF2">
    <property type="entry name" value="MEMBRANE METALLOPROTEASE ARASP2, CHLOROPLASTIC-RELATED"/>
    <property type="match status" value="1"/>
</dbReference>